<keyword evidence="2" id="KW-0001">2Fe-2S</keyword>
<evidence type="ECO:0000313" key="8">
    <source>
        <dbReference type="EMBL" id="ASE38811.1"/>
    </source>
</evidence>
<dbReference type="InterPro" id="IPR015879">
    <property type="entry name" value="Ring_hydroxy_dOase_asu_C_dom"/>
</dbReference>
<evidence type="ECO:0000313" key="9">
    <source>
        <dbReference type="Proteomes" id="UP000197050"/>
    </source>
</evidence>
<accession>A0A1Z3U6B7</accession>
<feature type="domain" description="Rieske" evidence="7">
    <location>
        <begin position="70"/>
        <end position="179"/>
    </location>
</feature>
<comment type="cofactor">
    <cofactor evidence="1">
        <name>Fe cation</name>
        <dbReference type="ChEBI" id="CHEBI:24875"/>
    </cofactor>
</comment>
<dbReference type="GO" id="GO:0005506">
    <property type="term" value="F:iron ion binding"/>
    <property type="evidence" value="ECO:0007669"/>
    <property type="project" value="InterPro"/>
</dbReference>
<dbReference type="Pfam" id="PF00355">
    <property type="entry name" value="Rieske"/>
    <property type="match status" value="1"/>
</dbReference>
<evidence type="ECO:0000256" key="4">
    <source>
        <dbReference type="ARBA" id="ARBA00023002"/>
    </source>
</evidence>
<dbReference type="Proteomes" id="UP000197050">
    <property type="component" value="Chromosome"/>
</dbReference>
<dbReference type="EMBL" id="CP022048">
    <property type="protein sequence ID" value="ASE38811.1"/>
    <property type="molecule type" value="Genomic_DNA"/>
</dbReference>
<dbReference type="PRINTS" id="PR00090">
    <property type="entry name" value="RNGDIOXGNASE"/>
</dbReference>
<dbReference type="GO" id="GO:0051537">
    <property type="term" value="F:2 iron, 2 sulfur cluster binding"/>
    <property type="evidence" value="ECO:0007669"/>
    <property type="project" value="UniProtKB-KW"/>
</dbReference>
<dbReference type="CDD" id="cd03469">
    <property type="entry name" value="Rieske_RO_Alpha_N"/>
    <property type="match status" value="1"/>
</dbReference>
<proteinExistence type="predicted"/>
<dbReference type="PROSITE" id="PS51296">
    <property type="entry name" value="RIESKE"/>
    <property type="match status" value="1"/>
</dbReference>
<evidence type="ECO:0000256" key="3">
    <source>
        <dbReference type="ARBA" id="ARBA00022723"/>
    </source>
</evidence>
<dbReference type="SUPFAM" id="SSF55961">
    <property type="entry name" value="Bet v1-like"/>
    <property type="match status" value="1"/>
</dbReference>
<dbReference type="AlphaFoldDB" id="A0A1Z3U6B7"/>
<dbReference type="InterPro" id="IPR017941">
    <property type="entry name" value="Rieske_2Fe-2S"/>
</dbReference>
<keyword evidence="8" id="KW-0223">Dioxygenase</keyword>
<dbReference type="Gene3D" id="3.90.380.10">
    <property type="entry name" value="Naphthalene 1,2-dioxygenase Alpha Subunit, Chain A, domain 1"/>
    <property type="match status" value="2"/>
</dbReference>
<dbReference type="SUPFAM" id="SSF50022">
    <property type="entry name" value="ISP domain"/>
    <property type="match status" value="1"/>
</dbReference>
<dbReference type="PANTHER" id="PTHR43756:SF5">
    <property type="entry name" value="CHOLINE MONOOXYGENASE, CHLOROPLASTIC"/>
    <property type="match status" value="1"/>
</dbReference>
<sequence length="397" mass="43991">MSSAATIEKPSNRRVTTLAMLNPNLQAAIRRIPAEKDATTDPIAATRPNAIFTSRDHFDLEQAKIFRRYPVPVTLSALLSEPGMVVADDGYGLPLIIARGRDGEVRAFINACQHKGSKLLEDCEVHKQGRLTCPYHAWTYGLDGKLVGVARADMFDGLEKDKRGLKALPTREWGGVIYVQLDGGEADWSQLSDQIADDFESLGIPTAHVYGRKSFELKANWKVVLEPFLEGYHVQRLHAASIGDLFVDAPNIVDTFGANVRQLSGRVGYSPAMLDEDPSGNVHKLVTHAYTALPNCVVVTSQYYTSVMLLKPRDVDRTTVHYFMLTPEPATTPKAEEVFKRSYELIVQVFGGEDFRAAEISQEGLNAGVPETTVYCGLEENIVRYYDALEKLLTANR</sequence>
<keyword evidence="6" id="KW-0411">Iron-sulfur</keyword>
<evidence type="ECO:0000256" key="5">
    <source>
        <dbReference type="ARBA" id="ARBA00023004"/>
    </source>
</evidence>
<keyword evidence="3" id="KW-0479">Metal-binding</keyword>
<dbReference type="KEGG" id="bvc:CEP68_04470"/>
<dbReference type="InterPro" id="IPR001663">
    <property type="entry name" value="Rng_hydr_dOase-A"/>
</dbReference>
<dbReference type="GeneID" id="34014074"/>
<dbReference type="Gene3D" id="2.102.10.10">
    <property type="entry name" value="Rieske [2Fe-2S] iron-sulphur domain"/>
    <property type="match status" value="1"/>
</dbReference>
<reference evidence="9" key="1">
    <citation type="submission" date="2017-06" db="EMBL/GenBank/DDBJ databases">
        <title>FDA dAtabase for Regulatory Grade micrObial Sequences (FDA-ARGOS): Supporting development and validation of Infectious Disease Dx tests.</title>
        <authorList>
            <person name="Minogue T."/>
            <person name="Wolcott M."/>
            <person name="Wasieloski L."/>
            <person name="Aguilar W."/>
            <person name="Moore D."/>
            <person name="Tallon L."/>
            <person name="Sadzewicz L."/>
            <person name="Sengamalay N."/>
            <person name="Ott S."/>
            <person name="Godinez A."/>
            <person name="Nagaraj S."/>
            <person name="Nadendla S."/>
            <person name="Geyer C."/>
            <person name="Sichtig H."/>
        </authorList>
    </citation>
    <scope>NUCLEOTIDE SEQUENCE [LARGE SCALE GENOMIC DNA]</scope>
    <source>
        <strain evidence="9">FDAARGOS_289</strain>
    </source>
</reference>
<dbReference type="Pfam" id="PF00848">
    <property type="entry name" value="Ring_hydroxyl_A"/>
    <property type="match status" value="1"/>
</dbReference>
<protein>
    <submittedName>
        <fullName evidence="8">Aromatic ring-hydroxylating dioxygenase subunit alpha</fullName>
    </submittedName>
</protein>
<dbReference type="PANTHER" id="PTHR43756">
    <property type="entry name" value="CHOLINE MONOOXYGENASE, CHLOROPLASTIC"/>
    <property type="match status" value="1"/>
</dbReference>
<evidence type="ECO:0000256" key="1">
    <source>
        <dbReference type="ARBA" id="ARBA00001962"/>
    </source>
</evidence>
<organism evidence="8 9">
    <name type="scientific">Brevundimonas vesicularis</name>
    <name type="common">Pseudomonas vesicularis</name>
    <dbReference type="NCBI Taxonomy" id="41276"/>
    <lineage>
        <taxon>Bacteria</taxon>
        <taxon>Pseudomonadati</taxon>
        <taxon>Pseudomonadota</taxon>
        <taxon>Alphaproteobacteria</taxon>
        <taxon>Caulobacterales</taxon>
        <taxon>Caulobacteraceae</taxon>
        <taxon>Brevundimonas</taxon>
    </lineage>
</organism>
<dbReference type="RefSeq" id="WP_088582351.1">
    <property type="nucleotide sequence ID" value="NZ_CP022048.2"/>
</dbReference>
<evidence type="ECO:0000259" key="7">
    <source>
        <dbReference type="PROSITE" id="PS51296"/>
    </source>
</evidence>
<keyword evidence="4" id="KW-0560">Oxidoreductase</keyword>
<keyword evidence="5" id="KW-0408">Iron</keyword>
<evidence type="ECO:0000256" key="6">
    <source>
        <dbReference type="ARBA" id="ARBA00023014"/>
    </source>
</evidence>
<dbReference type="InterPro" id="IPR036922">
    <property type="entry name" value="Rieske_2Fe-2S_sf"/>
</dbReference>
<name>A0A1Z3U6B7_BREVE</name>
<dbReference type="GO" id="GO:0051213">
    <property type="term" value="F:dioxygenase activity"/>
    <property type="evidence" value="ECO:0007669"/>
    <property type="project" value="UniProtKB-KW"/>
</dbReference>
<evidence type="ECO:0000256" key="2">
    <source>
        <dbReference type="ARBA" id="ARBA00022714"/>
    </source>
</evidence>
<gene>
    <name evidence="8" type="ORF">CEP68_04470</name>
</gene>